<keyword evidence="10" id="KW-1185">Reference proteome</keyword>
<dbReference type="Proteomes" id="UP001202328">
    <property type="component" value="Unassembled WGS sequence"/>
</dbReference>
<keyword evidence="3" id="KW-0150">Chloroplast</keyword>
<evidence type="ECO:0000256" key="3">
    <source>
        <dbReference type="ARBA" id="ARBA00022528"/>
    </source>
</evidence>
<evidence type="ECO:0000256" key="7">
    <source>
        <dbReference type="ARBA" id="ARBA00022989"/>
    </source>
</evidence>
<dbReference type="Pfam" id="PF11891">
    <property type="entry name" value="RETICULATA-like"/>
    <property type="match status" value="1"/>
</dbReference>
<dbReference type="GO" id="GO:0099402">
    <property type="term" value="P:plant organ development"/>
    <property type="evidence" value="ECO:0007669"/>
    <property type="project" value="TreeGrafter"/>
</dbReference>
<organism evidence="9 10">
    <name type="scientific">Papaver atlanticum</name>
    <dbReference type="NCBI Taxonomy" id="357466"/>
    <lineage>
        <taxon>Eukaryota</taxon>
        <taxon>Viridiplantae</taxon>
        <taxon>Streptophyta</taxon>
        <taxon>Embryophyta</taxon>
        <taxon>Tracheophyta</taxon>
        <taxon>Spermatophyta</taxon>
        <taxon>Magnoliopsida</taxon>
        <taxon>Ranunculales</taxon>
        <taxon>Papaveraceae</taxon>
        <taxon>Papaveroideae</taxon>
        <taxon>Papaver</taxon>
    </lineage>
</organism>
<keyword evidence="4" id="KW-0934">Plastid</keyword>
<evidence type="ECO:0000256" key="4">
    <source>
        <dbReference type="ARBA" id="ARBA00022640"/>
    </source>
</evidence>
<proteinExistence type="inferred from homology"/>
<keyword evidence="7" id="KW-1133">Transmembrane helix</keyword>
<dbReference type="PANTHER" id="PTHR31038">
    <property type="entry name" value="EXPRESSED PROTEIN-RELATED"/>
    <property type="match status" value="1"/>
</dbReference>
<dbReference type="EMBL" id="JAJJMB010010320">
    <property type="protein sequence ID" value="KAI3909362.1"/>
    <property type="molecule type" value="Genomic_DNA"/>
</dbReference>
<keyword evidence="5" id="KW-0812">Transmembrane</keyword>
<accession>A0AAD4SI78</accession>
<name>A0AAD4SI78_9MAGN</name>
<dbReference type="InterPro" id="IPR021825">
    <property type="entry name" value="RETICULATA-related"/>
</dbReference>
<comment type="similarity">
    <text evidence="2">Belongs to the RETICULATA family.</text>
</comment>
<evidence type="ECO:0000313" key="10">
    <source>
        <dbReference type="Proteomes" id="UP001202328"/>
    </source>
</evidence>
<sequence length="337" mass="37367">MMAQSLIPSSQITTALNSRRIPKRVNLSASNHHQNPLLSSSSPILNPSRLIFTPIRVSRKLRKGVYANAVVDEGSEAIANLERCFGAAAASTSSSTPSMSCTTMKGSNYGAFGAVTLEKSKLDMTKPETKTSPELFGRKFLDSVLNEWHKTVMDLPAGIRQGYEMGWLSSAQIVKYLATHARPTTIRVVSRTLPEGMSRAFIGRMIADPAFLYRFLLEQAATIGCSVWWEVKTRKERLKQEWDLALINVLTTTACNAIVVWSLAPCRSYGSTFRYDLQNTIQKLPNNVFERSYPQREFDLQQRFQSFFYKAAELCMVGITAGAAQGALSKLSASKEG</sequence>
<dbReference type="GO" id="GO:0009706">
    <property type="term" value="C:chloroplast inner membrane"/>
    <property type="evidence" value="ECO:0007669"/>
    <property type="project" value="TreeGrafter"/>
</dbReference>
<protein>
    <submittedName>
        <fullName evidence="9">Uncharacterized protein</fullName>
    </submittedName>
</protein>
<evidence type="ECO:0000256" key="8">
    <source>
        <dbReference type="ARBA" id="ARBA00023136"/>
    </source>
</evidence>
<comment type="caution">
    <text evidence="9">The sequence shown here is derived from an EMBL/GenBank/DDBJ whole genome shotgun (WGS) entry which is preliminary data.</text>
</comment>
<evidence type="ECO:0000256" key="6">
    <source>
        <dbReference type="ARBA" id="ARBA00022946"/>
    </source>
</evidence>
<evidence type="ECO:0000256" key="1">
    <source>
        <dbReference type="ARBA" id="ARBA00004508"/>
    </source>
</evidence>
<evidence type="ECO:0000256" key="2">
    <source>
        <dbReference type="ARBA" id="ARBA00010793"/>
    </source>
</evidence>
<gene>
    <name evidence="9" type="ORF">MKW98_007886</name>
</gene>
<keyword evidence="6" id="KW-0809">Transit peptide</keyword>
<dbReference type="PANTHER" id="PTHR31038:SF2">
    <property type="entry name" value="PROTEIN RETICULATA-RELATED 1, CHLOROPLASTIC"/>
    <property type="match status" value="1"/>
</dbReference>
<keyword evidence="8" id="KW-0472">Membrane</keyword>
<reference evidence="9" key="1">
    <citation type="submission" date="2022-04" db="EMBL/GenBank/DDBJ databases">
        <title>A functionally conserved STORR gene fusion in Papaver species that diverged 16.8 million years ago.</title>
        <authorList>
            <person name="Catania T."/>
        </authorList>
    </citation>
    <scope>NUCLEOTIDE SEQUENCE</scope>
    <source>
        <strain evidence="9">S-188037</strain>
    </source>
</reference>
<evidence type="ECO:0000256" key="5">
    <source>
        <dbReference type="ARBA" id="ARBA00022692"/>
    </source>
</evidence>
<evidence type="ECO:0000313" key="9">
    <source>
        <dbReference type="EMBL" id="KAI3909362.1"/>
    </source>
</evidence>
<comment type="subcellular location">
    <subcellularLocation>
        <location evidence="1">Plastid</location>
        <location evidence="1">Chloroplast membrane</location>
        <topology evidence="1">Multi-pass membrane protein</topology>
    </subcellularLocation>
</comment>
<feature type="non-terminal residue" evidence="9">
    <location>
        <position position="337"/>
    </location>
</feature>
<dbReference type="AlphaFoldDB" id="A0AAD4SI78"/>